<reference evidence="8" key="2">
    <citation type="submission" date="2015-01" db="EMBL/GenBank/DDBJ databases">
        <authorList>
            <person name="Manzoor Shahid"/>
            <person name="Zubair Saima"/>
        </authorList>
    </citation>
    <scope>NUCLEOTIDE SEQUENCE [LARGE SCALE GENOMIC DNA]</scope>
    <source>
        <strain evidence="8">V1</strain>
    </source>
</reference>
<dbReference type="Gene3D" id="3.20.110.10">
    <property type="entry name" value="Glycoside hydrolase 38, N terminal domain"/>
    <property type="match status" value="1"/>
</dbReference>
<feature type="domain" description="1,4-alpha-glucan branching enzyme C-terminal" evidence="5">
    <location>
        <begin position="422"/>
        <end position="521"/>
    </location>
</feature>
<dbReference type="Proteomes" id="UP000323594">
    <property type="component" value="Chromosome"/>
</dbReference>
<dbReference type="Gene3D" id="1.20.1430.10">
    <property type="entry name" value="Families 57/38 glycoside transferase, middle domain"/>
    <property type="match status" value="1"/>
</dbReference>
<gene>
    <name evidence="7" type="ORF">FUT82_06130</name>
    <name evidence="6" type="ORF">TPHV1_120057</name>
</gene>
<reference evidence="6" key="1">
    <citation type="submission" date="2015-01" db="EMBL/GenBank/DDBJ databases">
        <authorList>
            <person name="Xiang T."/>
            <person name="Song Y."/>
            <person name="Huang L."/>
            <person name="Wang B."/>
            <person name="Wu P."/>
        </authorList>
    </citation>
    <scope>NUCLEOTIDE SEQUENCE [LARGE SCALE GENOMIC DNA]</scope>
    <source>
        <strain evidence="6">V1</strain>
    </source>
</reference>
<dbReference type="GO" id="GO:0003844">
    <property type="term" value="F:1,4-alpha-glucan branching enzyme activity"/>
    <property type="evidence" value="ECO:0007669"/>
    <property type="project" value="InterPro"/>
</dbReference>
<dbReference type="RefSeq" id="WP_002698838.1">
    <property type="nucleotide sequence ID" value="NZ_CDNC01000004.1"/>
</dbReference>
<dbReference type="OrthoDB" id="9803279at2"/>
<evidence type="ECO:0000313" key="6">
    <source>
        <dbReference type="EMBL" id="CEM60928.1"/>
    </source>
</evidence>
<evidence type="ECO:0000259" key="4">
    <source>
        <dbReference type="Pfam" id="PF03065"/>
    </source>
</evidence>
<evidence type="ECO:0000313" key="8">
    <source>
        <dbReference type="Proteomes" id="UP000042527"/>
    </source>
</evidence>
<protein>
    <submittedName>
        <fullName evidence="7">DUF1957 domain-containing protein</fullName>
    </submittedName>
</protein>
<dbReference type="CDD" id="cd10792">
    <property type="entry name" value="GH57N_AmyC_like"/>
    <property type="match status" value="1"/>
</dbReference>
<evidence type="ECO:0000313" key="7">
    <source>
        <dbReference type="EMBL" id="QEJ97613.1"/>
    </source>
</evidence>
<evidence type="ECO:0000256" key="2">
    <source>
        <dbReference type="ARBA" id="ARBA00023277"/>
    </source>
</evidence>
<dbReference type="GO" id="GO:0030979">
    <property type="term" value="P:alpha-glucan biosynthetic process"/>
    <property type="evidence" value="ECO:0007669"/>
    <property type="project" value="InterPro"/>
</dbReference>
<proteinExistence type="inferred from homology"/>
<dbReference type="AlphaFoldDB" id="A0A0B7GR54"/>
<dbReference type="GO" id="GO:0005576">
    <property type="term" value="C:extracellular region"/>
    <property type="evidence" value="ECO:0007669"/>
    <property type="project" value="TreeGrafter"/>
</dbReference>
<name>A0A0B7GR54_TREPH</name>
<dbReference type="Pfam" id="PF03065">
    <property type="entry name" value="Glyco_hydro_57"/>
    <property type="match status" value="1"/>
</dbReference>
<evidence type="ECO:0000256" key="3">
    <source>
        <dbReference type="RuleBase" id="RU361196"/>
    </source>
</evidence>
<dbReference type="InterPro" id="IPR015293">
    <property type="entry name" value="BE_C"/>
</dbReference>
<dbReference type="InterPro" id="IPR028995">
    <property type="entry name" value="Glyco_hydro_57/38_cen_sf"/>
</dbReference>
<dbReference type="GeneID" id="57752635"/>
<keyword evidence="2 3" id="KW-0119">Carbohydrate metabolism</keyword>
<dbReference type="Proteomes" id="UP000042527">
    <property type="component" value="Unassembled WGS sequence"/>
</dbReference>
<comment type="similarity">
    <text evidence="1 3">Belongs to the glycosyl hydrolase 57 family.</text>
</comment>
<dbReference type="SUPFAM" id="SSF88713">
    <property type="entry name" value="Glycoside hydrolase/deacetylase"/>
    <property type="match status" value="1"/>
</dbReference>
<dbReference type="SUPFAM" id="SSF88688">
    <property type="entry name" value="Families 57/38 glycoside transferase middle domain"/>
    <property type="match status" value="1"/>
</dbReference>
<accession>A0A0B7GR54</accession>
<evidence type="ECO:0000256" key="1">
    <source>
        <dbReference type="ARBA" id="ARBA00006821"/>
    </source>
</evidence>
<evidence type="ECO:0000313" key="9">
    <source>
        <dbReference type="Proteomes" id="UP000323594"/>
    </source>
</evidence>
<evidence type="ECO:0000259" key="5">
    <source>
        <dbReference type="Pfam" id="PF09210"/>
    </source>
</evidence>
<dbReference type="InterPro" id="IPR011330">
    <property type="entry name" value="Glyco_hydro/deAcase_b/a-brl"/>
</dbReference>
<dbReference type="InterPro" id="IPR004300">
    <property type="entry name" value="Glyco_hydro_57_N"/>
</dbReference>
<keyword evidence="8" id="KW-1185">Reference proteome</keyword>
<dbReference type="EMBL" id="CDNC01000004">
    <property type="protein sequence ID" value="CEM60928.1"/>
    <property type="molecule type" value="Genomic_DNA"/>
</dbReference>
<dbReference type="EMBL" id="CP042817">
    <property type="protein sequence ID" value="QEJ97613.1"/>
    <property type="molecule type" value="Genomic_DNA"/>
</dbReference>
<organism evidence="6 8">
    <name type="scientific">Treponema phagedenis</name>
    <dbReference type="NCBI Taxonomy" id="162"/>
    <lineage>
        <taxon>Bacteria</taxon>
        <taxon>Pseudomonadati</taxon>
        <taxon>Spirochaetota</taxon>
        <taxon>Spirochaetia</taxon>
        <taxon>Spirochaetales</taxon>
        <taxon>Treponemataceae</taxon>
        <taxon>Treponema</taxon>
    </lineage>
</organism>
<feature type="domain" description="Glycoside hydrolase family 57 N-terminal" evidence="4">
    <location>
        <begin position="10"/>
        <end position="243"/>
    </location>
</feature>
<dbReference type="Pfam" id="PF09210">
    <property type="entry name" value="BE_C"/>
    <property type="match status" value="1"/>
</dbReference>
<dbReference type="InterPro" id="IPR027291">
    <property type="entry name" value="Glyco_hydro_38_N_sf"/>
</dbReference>
<sequence length="525" mass="60136">MNKKNTRSIIFVFDLRLPYCRDSTESGSIAETWLFQEVFYNYLPLLRMCRNLEKEAIPFHFAMAISPVICEMLADSKIATRCMQKLELLIDLGKRELVRLENFPLERAQAEAVLHCLLQNKEDIENGYTILKSIDYFASRGNIELLATTATNCFLPFYQTMPEAIAAQIEMGLINYRKHFSTIPTGFWLPELGYNSGLEKMIKAYGFTYTVLETHSFLFSDRLPRRGVFEPSMAENGLIFLGRDRIASEEICGTRTSYANSADFADKEQDIGFILSEEYLQPLLCLNKERRVTGFFYRTKSGQTYDREKALRLAENQAAAFVAARKKIFDEVEDIAQIPHIASVCTFPISISGFTWAEGLHWLQTVFMLAAKDEEVQTALPDAFAGATRRLSVIYPFYGSLLDDGYAGSLISNENDWMYPYIRKATERMIDITERFPDDGGFKERLLNMAARDVLLSQSLFWPLLSGTGIYPEYATQECKDHIQAFTVVYESLGSGIVSSEWLTKREKELPLFAEINYRFFSKKK</sequence>
<dbReference type="InterPro" id="IPR040042">
    <property type="entry name" value="Branching_enz_MT3115-like"/>
</dbReference>
<dbReference type="PANTHER" id="PTHR41695">
    <property type="entry name" value="1,4-ALPHA-GLUCAN BRANCHING ENZYME RV3031-RELATED"/>
    <property type="match status" value="1"/>
</dbReference>
<dbReference type="PANTHER" id="PTHR41695:SF1">
    <property type="entry name" value="1,4-ALPHA-GLUCAN BRANCHING ENZYME TK1436"/>
    <property type="match status" value="1"/>
</dbReference>
<reference evidence="7 9" key="3">
    <citation type="submission" date="2019-08" db="EMBL/GenBank/DDBJ databases">
        <authorList>
            <person name="Kuhnert P."/>
        </authorList>
    </citation>
    <scope>NUCLEOTIDE SEQUENCE [LARGE SCALE GENOMIC DNA]</scope>
    <source>
        <strain evidence="7 9">B36.5</strain>
    </source>
</reference>
<dbReference type="InterPro" id="IPR037090">
    <property type="entry name" value="57_glycoside_trans_central"/>
</dbReference>